<protein>
    <submittedName>
        <fullName evidence="1">Uncharacterized protein</fullName>
    </submittedName>
</protein>
<evidence type="ECO:0000313" key="2">
    <source>
        <dbReference type="Proteomes" id="UP001377168"/>
    </source>
</evidence>
<reference evidence="1" key="1">
    <citation type="submission" date="2024-03" db="EMBL/GenBank/DDBJ databases">
        <title>Novel Streptomyces species of biotechnological and ecological value are a feature of Machair soil.</title>
        <authorList>
            <person name="Prole J.R."/>
            <person name="Goodfellow M."/>
            <person name="Allenby N."/>
            <person name="Ward A.C."/>
        </authorList>
    </citation>
    <scope>NUCLEOTIDE SEQUENCE</scope>
    <source>
        <strain evidence="1">MS2.AVA.5</strain>
    </source>
</reference>
<proteinExistence type="predicted"/>
<comment type="caution">
    <text evidence="1">The sequence shown here is derived from an EMBL/GenBank/DDBJ whole genome shotgun (WGS) entry which is preliminary data.</text>
</comment>
<dbReference type="Proteomes" id="UP001377168">
    <property type="component" value="Unassembled WGS sequence"/>
</dbReference>
<dbReference type="EMBL" id="JBBKAJ010000022">
    <property type="protein sequence ID" value="MEJ8638602.1"/>
    <property type="molecule type" value="Genomic_DNA"/>
</dbReference>
<accession>A0ACC6Q4G9</accession>
<organism evidence="1 2">
    <name type="scientific">Streptomyces achmelvichensis</name>
    <dbReference type="NCBI Taxonomy" id="3134111"/>
    <lineage>
        <taxon>Bacteria</taxon>
        <taxon>Bacillati</taxon>
        <taxon>Actinomycetota</taxon>
        <taxon>Actinomycetes</taxon>
        <taxon>Kitasatosporales</taxon>
        <taxon>Streptomycetaceae</taxon>
        <taxon>Streptomyces</taxon>
    </lineage>
</organism>
<name>A0ACC6Q4G9_9ACTN</name>
<keyword evidence="2" id="KW-1185">Reference proteome</keyword>
<gene>
    <name evidence="1" type="ORF">WKI67_35140</name>
</gene>
<sequence length="60" mass="6630">MYGLLRTAPAQSDRAGIATFVMRNKPFLTALRTEDEILALRDEPVDALAQAGRRRKKSAA</sequence>
<evidence type="ECO:0000313" key="1">
    <source>
        <dbReference type="EMBL" id="MEJ8638602.1"/>
    </source>
</evidence>